<protein>
    <submittedName>
        <fullName evidence="9">Uncharacterized protein</fullName>
    </submittedName>
</protein>
<dbReference type="Pfam" id="PF01130">
    <property type="entry name" value="CD36"/>
    <property type="match status" value="1"/>
</dbReference>
<evidence type="ECO:0000256" key="3">
    <source>
        <dbReference type="ARBA" id="ARBA00022475"/>
    </source>
</evidence>
<dbReference type="PANTHER" id="PTHR11923:SF51">
    <property type="entry name" value="LYSOSOME MEMBRANE PROTEIN 2"/>
    <property type="match status" value="1"/>
</dbReference>
<evidence type="ECO:0000313" key="10">
    <source>
        <dbReference type="Proteomes" id="UP000708208"/>
    </source>
</evidence>
<keyword evidence="5 8" id="KW-1133">Transmembrane helix</keyword>
<dbReference type="GO" id="GO:0005044">
    <property type="term" value="F:scavenger receptor activity"/>
    <property type="evidence" value="ECO:0007669"/>
    <property type="project" value="TreeGrafter"/>
</dbReference>
<gene>
    <name evidence="9" type="ORF">AFUS01_LOCUS29855</name>
</gene>
<organism evidence="9 10">
    <name type="scientific">Allacma fusca</name>
    <dbReference type="NCBI Taxonomy" id="39272"/>
    <lineage>
        <taxon>Eukaryota</taxon>
        <taxon>Metazoa</taxon>
        <taxon>Ecdysozoa</taxon>
        <taxon>Arthropoda</taxon>
        <taxon>Hexapoda</taxon>
        <taxon>Collembola</taxon>
        <taxon>Symphypleona</taxon>
        <taxon>Sminthuridae</taxon>
        <taxon>Allacma</taxon>
    </lineage>
</organism>
<name>A0A8J2PDH4_9HEXA</name>
<keyword evidence="3" id="KW-1003">Cell membrane</keyword>
<comment type="caution">
    <text evidence="9">The sequence shown here is derived from an EMBL/GenBank/DDBJ whole genome shotgun (WGS) entry which is preliminary data.</text>
</comment>
<evidence type="ECO:0000256" key="1">
    <source>
        <dbReference type="ARBA" id="ARBA00004236"/>
    </source>
</evidence>
<comment type="subcellular location">
    <subcellularLocation>
        <location evidence="1">Cell membrane</location>
    </subcellularLocation>
</comment>
<evidence type="ECO:0000256" key="4">
    <source>
        <dbReference type="ARBA" id="ARBA00022692"/>
    </source>
</evidence>
<keyword evidence="10" id="KW-1185">Reference proteome</keyword>
<keyword evidence="7" id="KW-0325">Glycoprotein</keyword>
<feature type="non-terminal residue" evidence="9">
    <location>
        <position position="1"/>
    </location>
</feature>
<proteinExistence type="inferred from homology"/>
<comment type="similarity">
    <text evidence="2">Belongs to the CD36 family.</text>
</comment>
<keyword evidence="4 8" id="KW-0812">Transmembrane</keyword>
<dbReference type="OrthoDB" id="195015at2759"/>
<dbReference type="InterPro" id="IPR002159">
    <property type="entry name" value="CD36_fam"/>
</dbReference>
<keyword evidence="6 8" id="KW-0472">Membrane</keyword>
<reference evidence="9" key="1">
    <citation type="submission" date="2021-06" db="EMBL/GenBank/DDBJ databases">
        <authorList>
            <person name="Hodson N. C."/>
            <person name="Mongue J. A."/>
            <person name="Jaron S. K."/>
        </authorList>
    </citation>
    <scope>NUCLEOTIDE SEQUENCE</scope>
</reference>
<dbReference type="PANTHER" id="PTHR11923">
    <property type="entry name" value="SCAVENGER RECEPTOR CLASS B TYPE-1 SR-B1"/>
    <property type="match status" value="1"/>
</dbReference>
<dbReference type="Proteomes" id="UP000708208">
    <property type="component" value="Unassembled WGS sequence"/>
</dbReference>
<evidence type="ECO:0000256" key="8">
    <source>
        <dbReference type="SAM" id="Phobius"/>
    </source>
</evidence>
<dbReference type="GO" id="GO:0005737">
    <property type="term" value="C:cytoplasm"/>
    <property type="evidence" value="ECO:0007669"/>
    <property type="project" value="TreeGrafter"/>
</dbReference>
<dbReference type="EMBL" id="CAJVCH010449178">
    <property type="protein sequence ID" value="CAG7819402.1"/>
    <property type="molecule type" value="Genomic_DNA"/>
</dbReference>
<dbReference type="GO" id="GO:0005886">
    <property type="term" value="C:plasma membrane"/>
    <property type="evidence" value="ECO:0007669"/>
    <property type="project" value="UniProtKB-SubCell"/>
</dbReference>
<evidence type="ECO:0000256" key="5">
    <source>
        <dbReference type="ARBA" id="ARBA00022989"/>
    </source>
</evidence>
<dbReference type="AlphaFoldDB" id="A0A8J2PDH4"/>
<evidence type="ECO:0000256" key="7">
    <source>
        <dbReference type="ARBA" id="ARBA00023180"/>
    </source>
</evidence>
<evidence type="ECO:0000313" key="9">
    <source>
        <dbReference type="EMBL" id="CAG7819402.1"/>
    </source>
</evidence>
<sequence length="103" mass="11718">TTGVLMRAAKRLQFNVDISPCKAMPSIANIRKVLFPIFWAEEATELPEEHLKRLIQLLHTLSKVETGRWSLVGASLVCICLGILWVLAPRKKTYRVEASPRKY</sequence>
<evidence type="ECO:0000256" key="6">
    <source>
        <dbReference type="ARBA" id="ARBA00023136"/>
    </source>
</evidence>
<feature type="transmembrane region" description="Helical" evidence="8">
    <location>
        <begin position="69"/>
        <end position="88"/>
    </location>
</feature>
<evidence type="ECO:0000256" key="2">
    <source>
        <dbReference type="ARBA" id="ARBA00010532"/>
    </source>
</evidence>
<accession>A0A8J2PDH4</accession>